<accession>A0A5N5QXQ1</accession>
<dbReference type="Proteomes" id="UP000383932">
    <property type="component" value="Unassembled WGS sequence"/>
</dbReference>
<feature type="region of interest" description="Disordered" evidence="2">
    <location>
        <begin position="169"/>
        <end position="205"/>
    </location>
</feature>
<dbReference type="OrthoDB" id="8922241at2759"/>
<evidence type="ECO:0000256" key="1">
    <source>
        <dbReference type="PROSITE-ProRule" id="PRU00042"/>
    </source>
</evidence>
<organism evidence="4 5">
    <name type="scientific">Ceratobasidium theobromae</name>
    <dbReference type="NCBI Taxonomy" id="1582974"/>
    <lineage>
        <taxon>Eukaryota</taxon>
        <taxon>Fungi</taxon>
        <taxon>Dikarya</taxon>
        <taxon>Basidiomycota</taxon>
        <taxon>Agaricomycotina</taxon>
        <taxon>Agaricomycetes</taxon>
        <taxon>Cantharellales</taxon>
        <taxon>Ceratobasidiaceae</taxon>
        <taxon>Ceratobasidium</taxon>
    </lineage>
</organism>
<sequence>MSGYEMKSTISPLPPSSPAPGEVHPSSSDFVVSVCDSVFSGVGPSLTRCFHSRYRGCHCRIRINRMLTMSSAYSRSDAAGSMHASGLGYFPYGPQEGVFLNCLLDDVSLGDFRFPFTLPSDLDSQILLLNQPPAPRSDATNNLHILCHSEDTFSSSLCQSWPHEPFPGQYLIPEMEPAQPPAPASGKSARSCSPASDSSTLSDVSLGSEWNVAGQTAVGPSHAGPSQQTVLMPSVSAVGPVRRGRGRPRKDAPPVHQPPPLCTYVDPLTGTACNKLLNRHHDLPRHMFKHCQEEAAMVNSGRLGRERATLLPADWQESDELKLPCRFCSQRFSRADAVKRHENKEHKHRPRKG</sequence>
<name>A0A5N5QXQ1_9AGAM</name>
<reference evidence="4 5" key="1">
    <citation type="journal article" date="2019" name="Fungal Biol. Biotechnol.">
        <title>Draft genome sequence of fastidious pathogen Ceratobasidium theobromae, which causes vascular-streak dieback in Theobroma cacao.</title>
        <authorList>
            <person name="Ali S.S."/>
            <person name="Asman A."/>
            <person name="Shao J."/>
            <person name="Firmansyah A.P."/>
            <person name="Susilo A.W."/>
            <person name="Rosmana A."/>
            <person name="McMahon P."/>
            <person name="Junaid M."/>
            <person name="Guest D."/>
            <person name="Kheng T.Y."/>
            <person name="Meinhardt L.W."/>
            <person name="Bailey B.A."/>
        </authorList>
    </citation>
    <scope>NUCLEOTIDE SEQUENCE [LARGE SCALE GENOMIC DNA]</scope>
    <source>
        <strain evidence="4 5">CT2</strain>
    </source>
</reference>
<keyword evidence="1" id="KW-0863">Zinc-finger</keyword>
<keyword evidence="5" id="KW-1185">Reference proteome</keyword>
<keyword evidence="1" id="KW-0479">Metal-binding</keyword>
<protein>
    <recommendedName>
        <fullName evidence="3">C2H2-type domain-containing protein</fullName>
    </recommendedName>
</protein>
<dbReference type="PROSITE" id="PS00028">
    <property type="entry name" value="ZINC_FINGER_C2H2_1"/>
    <property type="match status" value="1"/>
</dbReference>
<evidence type="ECO:0000259" key="3">
    <source>
        <dbReference type="PROSITE" id="PS50157"/>
    </source>
</evidence>
<evidence type="ECO:0000313" key="4">
    <source>
        <dbReference type="EMBL" id="KAB5596389.1"/>
    </source>
</evidence>
<dbReference type="EMBL" id="SSOP01000001">
    <property type="protein sequence ID" value="KAB5596389.1"/>
    <property type="molecule type" value="Genomic_DNA"/>
</dbReference>
<feature type="compositionally biased region" description="Low complexity" evidence="2">
    <location>
        <begin position="188"/>
        <end position="199"/>
    </location>
</feature>
<dbReference type="AlphaFoldDB" id="A0A5N5QXQ1"/>
<comment type="caution">
    <text evidence="4">The sequence shown here is derived from an EMBL/GenBank/DDBJ whole genome shotgun (WGS) entry which is preliminary data.</text>
</comment>
<proteinExistence type="predicted"/>
<dbReference type="Gene3D" id="3.30.160.60">
    <property type="entry name" value="Classic Zinc Finger"/>
    <property type="match status" value="1"/>
</dbReference>
<evidence type="ECO:0000256" key="2">
    <source>
        <dbReference type="SAM" id="MobiDB-lite"/>
    </source>
</evidence>
<feature type="domain" description="C2H2-type" evidence="3">
    <location>
        <begin position="323"/>
        <end position="353"/>
    </location>
</feature>
<feature type="region of interest" description="Disordered" evidence="2">
    <location>
        <begin position="1"/>
        <end position="24"/>
    </location>
</feature>
<dbReference type="GO" id="GO:0008270">
    <property type="term" value="F:zinc ion binding"/>
    <property type="evidence" value="ECO:0007669"/>
    <property type="project" value="UniProtKB-KW"/>
</dbReference>
<dbReference type="InterPro" id="IPR013087">
    <property type="entry name" value="Znf_C2H2_type"/>
</dbReference>
<dbReference type="PROSITE" id="PS50157">
    <property type="entry name" value="ZINC_FINGER_C2H2_2"/>
    <property type="match status" value="1"/>
</dbReference>
<gene>
    <name evidence="4" type="ORF">CTheo_26</name>
</gene>
<evidence type="ECO:0000313" key="5">
    <source>
        <dbReference type="Proteomes" id="UP000383932"/>
    </source>
</evidence>
<keyword evidence="1" id="KW-0862">Zinc</keyword>
<feature type="region of interest" description="Disordered" evidence="2">
    <location>
        <begin position="239"/>
        <end position="258"/>
    </location>
</feature>